<dbReference type="EC" id="3.4.24.71" evidence="4"/>
<dbReference type="PROSITE" id="PS51885">
    <property type="entry name" value="NEPRILYSIN"/>
    <property type="match status" value="1"/>
</dbReference>
<evidence type="ECO:0000313" key="5">
    <source>
        <dbReference type="Proteomes" id="UP000597762"/>
    </source>
</evidence>
<comment type="caution">
    <text evidence="4">The sequence shown here is derived from an EMBL/GenBank/DDBJ whole genome shotgun (WGS) entry which is preliminary data.</text>
</comment>
<proteinExistence type="inferred from homology"/>
<keyword evidence="5" id="KW-1185">Reference proteome</keyword>
<dbReference type="EMBL" id="CAHIKZ030001549">
    <property type="protein sequence ID" value="CAE1267710.1"/>
    <property type="molecule type" value="Genomic_DNA"/>
</dbReference>
<feature type="domain" description="Peptidase M13 C-terminal" evidence="3">
    <location>
        <begin position="63"/>
        <end position="143"/>
    </location>
</feature>
<dbReference type="PANTHER" id="PTHR11733:SF167">
    <property type="entry name" value="FI17812P1-RELATED"/>
    <property type="match status" value="1"/>
</dbReference>
<name>A0A812CL44_ACAPH</name>
<evidence type="ECO:0000256" key="2">
    <source>
        <dbReference type="SAM" id="Phobius"/>
    </source>
</evidence>
<dbReference type="InterPro" id="IPR018497">
    <property type="entry name" value="Peptidase_M13_C"/>
</dbReference>
<dbReference type="GO" id="GO:0004222">
    <property type="term" value="F:metalloendopeptidase activity"/>
    <property type="evidence" value="ECO:0007669"/>
    <property type="project" value="UniProtKB-EC"/>
</dbReference>
<keyword evidence="2" id="KW-0812">Transmembrane</keyword>
<accession>A0A812CL44</accession>
<dbReference type="InterPro" id="IPR000718">
    <property type="entry name" value="Peptidase_M13"/>
</dbReference>
<organism evidence="4 5">
    <name type="scientific">Acanthosepion pharaonis</name>
    <name type="common">Pharaoh cuttlefish</name>
    <name type="synonym">Sepia pharaonis</name>
    <dbReference type="NCBI Taxonomy" id="158019"/>
    <lineage>
        <taxon>Eukaryota</taxon>
        <taxon>Metazoa</taxon>
        <taxon>Spiralia</taxon>
        <taxon>Lophotrochozoa</taxon>
        <taxon>Mollusca</taxon>
        <taxon>Cephalopoda</taxon>
        <taxon>Coleoidea</taxon>
        <taxon>Decapodiformes</taxon>
        <taxon>Sepiida</taxon>
        <taxon>Sepiina</taxon>
        <taxon>Sepiidae</taxon>
        <taxon>Acanthosepion</taxon>
    </lineage>
</organism>
<gene>
    <name evidence="4" type="ORF">SPHA_35712</name>
</gene>
<dbReference type="Proteomes" id="UP000597762">
    <property type="component" value="Unassembled WGS sequence"/>
</dbReference>
<dbReference type="AlphaFoldDB" id="A0A812CL44"/>
<dbReference type="GO" id="GO:0005886">
    <property type="term" value="C:plasma membrane"/>
    <property type="evidence" value="ECO:0007669"/>
    <property type="project" value="TreeGrafter"/>
</dbReference>
<dbReference type="SUPFAM" id="SSF55486">
    <property type="entry name" value="Metalloproteases ('zincins'), catalytic domain"/>
    <property type="match status" value="1"/>
</dbReference>
<dbReference type="Pfam" id="PF01431">
    <property type="entry name" value="Peptidase_M13"/>
    <property type="match status" value="2"/>
</dbReference>
<dbReference type="InterPro" id="IPR024079">
    <property type="entry name" value="MetalloPept_cat_dom_sf"/>
</dbReference>
<keyword evidence="2" id="KW-0472">Membrane</keyword>
<protein>
    <submittedName>
        <fullName evidence="4">ECE</fullName>
        <ecNumber evidence="4">3.4.24.71</ecNumber>
    </submittedName>
</protein>
<dbReference type="Gene3D" id="3.40.390.10">
    <property type="entry name" value="Collagenase (Catalytic Domain)"/>
    <property type="match status" value="1"/>
</dbReference>
<dbReference type="GO" id="GO:0016485">
    <property type="term" value="P:protein processing"/>
    <property type="evidence" value="ECO:0007669"/>
    <property type="project" value="TreeGrafter"/>
</dbReference>
<feature type="transmembrane region" description="Helical" evidence="2">
    <location>
        <begin position="185"/>
        <end position="203"/>
    </location>
</feature>
<keyword evidence="4" id="KW-0378">Hydrolase</keyword>
<comment type="similarity">
    <text evidence="1">Belongs to the peptidase M13 family.</text>
</comment>
<reference evidence="4" key="1">
    <citation type="submission" date="2021-01" db="EMBL/GenBank/DDBJ databases">
        <authorList>
            <person name="Li R."/>
            <person name="Bekaert M."/>
        </authorList>
    </citation>
    <scope>NUCLEOTIDE SEQUENCE</scope>
    <source>
        <strain evidence="4">Farmed</strain>
    </source>
</reference>
<dbReference type="OrthoDB" id="6475849at2759"/>
<dbReference type="PANTHER" id="PTHR11733">
    <property type="entry name" value="ZINC METALLOPROTEASE FAMILY M13 NEPRILYSIN-RELATED"/>
    <property type="match status" value="1"/>
</dbReference>
<evidence type="ECO:0000256" key="1">
    <source>
        <dbReference type="ARBA" id="ARBA00007357"/>
    </source>
</evidence>
<feature type="domain" description="Peptidase M13 C-terminal" evidence="3">
    <location>
        <begin position="1"/>
        <end position="53"/>
    </location>
</feature>
<evidence type="ECO:0000259" key="3">
    <source>
        <dbReference type="Pfam" id="PF01431"/>
    </source>
</evidence>
<keyword evidence="2" id="KW-1133">Transmembrane helix</keyword>
<sequence>MGHELTHGFDDRGREYDKHGNLRPWWNNGSIARFQKQTECMVKQYSSYKVNDEPAYEDWVKTNGAELPLPALGLTHKQLFFLGFAQVWCYSSTKEAQHLQLLSDPHSPNEYRVIGTLSNSWDFAKQFNCSVGSRMNPKSKCEISPPASSLFSSTPILLPLLLSPLQRLFTCLSRFLYRLFNSSHVMWFLTWSLFPLASFLLSIRSHEVAVIQQS</sequence>
<evidence type="ECO:0000313" key="4">
    <source>
        <dbReference type="EMBL" id="CAE1267710.1"/>
    </source>
</evidence>